<organism evidence="2 3">
    <name type="scientific">Rhodohalobacter mucosus</name>
    <dbReference type="NCBI Taxonomy" id="2079485"/>
    <lineage>
        <taxon>Bacteria</taxon>
        <taxon>Pseudomonadati</taxon>
        <taxon>Balneolota</taxon>
        <taxon>Balneolia</taxon>
        <taxon>Balneolales</taxon>
        <taxon>Balneolaceae</taxon>
        <taxon>Rhodohalobacter</taxon>
    </lineage>
</organism>
<dbReference type="InterPro" id="IPR035093">
    <property type="entry name" value="RelE/ParE_toxin_dom_sf"/>
</dbReference>
<dbReference type="Gene3D" id="3.30.2310.20">
    <property type="entry name" value="RelE-like"/>
    <property type="match status" value="1"/>
</dbReference>
<dbReference type="AlphaFoldDB" id="A0A316TLV3"/>
<evidence type="ECO:0008006" key="4">
    <source>
        <dbReference type="Google" id="ProtNLM"/>
    </source>
</evidence>
<dbReference type="EMBL" id="QGGB01000010">
    <property type="protein sequence ID" value="PWN05370.1"/>
    <property type="molecule type" value="Genomic_DNA"/>
</dbReference>
<name>A0A316TLV3_9BACT</name>
<dbReference type="Proteomes" id="UP000245533">
    <property type="component" value="Unassembled WGS sequence"/>
</dbReference>
<accession>A0A316TLV3</accession>
<proteinExistence type="predicted"/>
<dbReference type="Pfam" id="PF05016">
    <property type="entry name" value="ParE_toxin"/>
    <property type="match status" value="1"/>
</dbReference>
<evidence type="ECO:0000313" key="3">
    <source>
        <dbReference type="Proteomes" id="UP000245533"/>
    </source>
</evidence>
<dbReference type="RefSeq" id="WP_109647926.1">
    <property type="nucleotide sequence ID" value="NZ_QGGB01000010.1"/>
</dbReference>
<keyword evidence="3" id="KW-1185">Reference proteome</keyword>
<gene>
    <name evidence="2" type="ORF">DDZ15_14990</name>
</gene>
<evidence type="ECO:0000256" key="1">
    <source>
        <dbReference type="ARBA" id="ARBA00022649"/>
    </source>
</evidence>
<dbReference type="OrthoDB" id="1098070at2"/>
<sequence>MALNVLWTQSAQTDRIRLYRFWNKKTGDKDYSRTIHQLIEDKLFQTRLFPDCGLETERKDVRYHLIEKQYKLFYSVRNESIIILRLSGTWND</sequence>
<comment type="caution">
    <text evidence="2">The sequence shown here is derived from an EMBL/GenBank/DDBJ whole genome shotgun (WGS) entry which is preliminary data.</text>
</comment>
<dbReference type="InterPro" id="IPR007712">
    <property type="entry name" value="RelE/ParE_toxin"/>
</dbReference>
<keyword evidence="1" id="KW-1277">Toxin-antitoxin system</keyword>
<protein>
    <recommendedName>
        <fullName evidence="4">Toxin YoeB</fullName>
    </recommendedName>
</protein>
<evidence type="ECO:0000313" key="2">
    <source>
        <dbReference type="EMBL" id="PWN05370.1"/>
    </source>
</evidence>
<reference evidence="2 3" key="1">
    <citation type="submission" date="2018-05" db="EMBL/GenBank/DDBJ databases">
        <title>Rhodohalobacter halophilus gen. nov., sp. nov., a moderately halophilic member of the family Balneolaceae.</title>
        <authorList>
            <person name="Liu Z.-W."/>
        </authorList>
    </citation>
    <scope>NUCLEOTIDE SEQUENCE [LARGE SCALE GENOMIC DNA]</scope>
    <source>
        <strain evidence="2 3">8A47</strain>
    </source>
</reference>
<dbReference type="NCBIfam" id="TIGR02385">
    <property type="entry name" value="RelE_StbE"/>
    <property type="match status" value="1"/>
</dbReference>